<evidence type="ECO:0000256" key="7">
    <source>
        <dbReference type="ARBA" id="ARBA00023242"/>
    </source>
</evidence>
<sequence length="707" mass="76813">MTGVWVDGDGPAGKGSTIHNNQGKQTEQHRVTGGGGRHVVSEEHESRFHEAADDRNDTHRGLVQPVLHTHQQQALAHVVRWERFLPLRSLKVLLVENDECTRHVVSALLRNCSYEVTAVANGVDAWNVLGDLTNHIDLVLTEVAMPYLSGIDLLSKIVNHKTHKSVPVIMMSSNDSMGVVFKCLSKGAVDFLVKPIRKNELKNLWQHVWRKCHSSGGSGSESGIRIQKSTKSKSIGGSDHSSDGNDENESDNGSGTQGSWSNQAVEGENPHNMLQRDELADAPDSTCAQAIHSWPDADISNWDPRISARGHRDEKDGQGTASMGKDLQIGVARTPDLQPHAENGSKDVNKLLIGKLEELNTAELKGKDNAGIDVPTGPSKEIGKTKDMPSLELSLKQHREVVDAGSTLQERNVLRHSDQSAFSRYGGGTTTSTSANPQATTGNVGSCSPVNDEDNNNNNNNNSSEAAKAGSMHNSNSMPNQRSSGGSNNNNDMGSSTSKSLAKPSNTPFGKVDSVAQAALVQSRVLMQQQQVQVQHHHHHYHHHHHHVHSQQQNDSLPIREIGVDVPNRMLGDEENYTSASGSNNGSNGQNESNTGVVGDETNNNMDAEDNEMEAKCTVGVGGGGGGSGSGSRSGVMDQSRQTQREAALYKFRQKRKERNFDKKVRYQSRKRLAEQRPRIRGQFVSQQPSSSSSDPINKSINNDSNS</sequence>
<feature type="domain" description="CCT" evidence="12">
    <location>
        <begin position="645"/>
        <end position="687"/>
    </location>
</feature>
<comment type="subcellular location">
    <subcellularLocation>
        <location evidence="1 9">Nucleus</location>
    </subcellularLocation>
</comment>
<dbReference type="InterPro" id="IPR001789">
    <property type="entry name" value="Sig_transdc_resp-reg_receiver"/>
</dbReference>
<dbReference type="SMART" id="SM00448">
    <property type="entry name" value="REC"/>
    <property type="match status" value="1"/>
</dbReference>
<evidence type="ECO:0000256" key="5">
    <source>
        <dbReference type="ARBA" id="ARBA00023108"/>
    </source>
</evidence>
<evidence type="ECO:0000256" key="10">
    <source>
        <dbReference type="SAM" id="MobiDB-lite"/>
    </source>
</evidence>
<keyword evidence="14" id="KW-1185">Reference proteome</keyword>
<dbReference type="PANTHER" id="PTHR43874">
    <property type="entry name" value="TWO-COMPONENT RESPONSE REGULATOR"/>
    <property type="match status" value="1"/>
</dbReference>
<feature type="compositionally biased region" description="Polar residues" evidence="10">
    <location>
        <begin position="499"/>
        <end position="508"/>
    </location>
</feature>
<feature type="region of interest" description="Disordered" evidence="10">
    <location>
        <begin position="1"/>
        <end position="37"/>
    </location>
</feature>
<feature type="compositionally biased region" description="Low complexity" evidence="10">
    <location>
        <begin position="579"/>
        <end position="606"/>
    </location>
</feature>
<dbReference type="SUPFAM" id="SSF52172">
    <property type="entry name" value="CheY-like"/>
    <property type="match status" value="1"/>
</dbReference>
<accession>A0AAV0FK42</accession>
<dbReference type="EMBL" id="CAMAPF010000991">
    <property type="protein sequence ID" value="CAH9135924.1"/>
    <property type="molecule type" value="Genomic_DNA"/>
</dbReference>
<keyword evidence="5" id="KW-0090">Biological rhythms</keyword>
<dbReference type="GO" id="GO:0009736">
    <property type="term" value="P:cytokinin-activated signaling pathway"/>
    <property type="evidence" value="ECO:0007669"/>
    <property type="project" value="InterPro"/>
</dbReference>
<dbReference type="GO" id="GO:0005634">
    <property type="term" value="C:nucleus"/>
    <property type="evidence" value="ECO:0007669"/>
    <property type="project" value="UniProtKB-SubCell"/>
</dbReference>
<reference evidence="13" key="1">
    <citation type="submission" date="2022-07" db="EMBL/GenBank/DDBJ databases">
        <authorList>
            <person name="Macas J."/>
            <person name="Novak P."/>
            <person name="Neumann P."/>
        </authorList>
    </citation>
    <scope>NUCLEOTIDE SEQUENCE</scope>
</reference>
<comment type="similarity">
    <text evidence="2">Belongs to the ARR-like family.</text>
</comment>
<evidence type="ECO:0000256" key="4">
    <source>
        <dbReference type="ARBA" id="ARBA00023015"/>
    </source>
</evidence>
<dbReference type="InterPro" id="IPR011006">
    <property type="entry name" value="CheY-like_superfamily"/>
</dbReference>
<protein>
    <submittedName>
        <fullName evidence="13">Uncharacterized protein</fullName>
    </submittedName>
</protein>
<organism evidence="13 14">
    <name type="scientific">Cuscuta epithymum</name>
    <dbReference type="NCBI Taxonomy" id="186058"/>
    <lineage>
        <taxon>Eukaryota</taxon>
        <taxon>Viridiplantae</taxon>
        <taxon>Streptophyta</taxon>
        <taxon>Embryophyta</taxon>
        <taxon>Tracheophyta</taxon>
        <taxon>Spermatophyta</taxon>
        <taxon>Magnoliopsida</taxon>
        <taxon>eudicotyledons</taxon>
        <taxon>Gunneridae</taxon>
        <taxon>Pentapetalae</taxon>
        <taxon>asterids</taxon>
        <taxon>lamiids</taxon>
        <taxon>Solanales</taxon>
        <taxon>Convolvulaceae</taxon>
        <taxon>Cuscuteae</taxon>
        <taxon>Cuscuta</taxon>
        <taxon>Cuscuta subgen. Cuscuta</taxon>
    </lineage>
</organism>
<dbReference type="InterPro" id="IPR010402">
    <property type="entry name" value="CCT_domain"/>
</dbReference>
<feature type="region of interest" description="Disordered" evidence="10">
    <location>
        <begin position="571"/>
        <end position="644"/>
    </location>
</feature>
<dbReference type="GO" id="GO:0000160">
    <property type="term" value="P:phosphorelay signal transduction system"/>
    <property type="evidence" value="ECO:0007669"/>
    <property type="project" value="UniProtKB-KW"/>
</dbReference>
<dbReference type="AlphaFoldDB" id="A0AAV0FK42"/>
<evidence type="ECO:0000256" key="3">
    <source>
        <dbReference type="ARBA" id="ARBA00023012"/>
    </source>
</evidence>
<keyword evidence="4" id="KW-0805">Transcription regulation</keyword>
<evidence type="ECO:0000256" key="1">
    <source>
        <dbReference type="ARBA" id="ARBA00004123"/>
    </source>
</evidence>
<gene>
    <name evidence="13" type="ORF">CEPIT_LOCUS34891</name>
</gene>
<keyword evidence="6" id="KW-0804">Transcription</keyword>
<feature type="region of interest" description="Disordered" evidence="10">
    <location>
        <begin position="214"/>
        <end position="266"/>
    </location>
</feature>
<evidence type="ECO:0000313" key="14">
    <source>
        <dbReference type="Proteomes" id="UP001152523"/>
    </source>
</evidence>
<feature type="compositionally biased region" description="Gly residues" evidence="10">
    <location>
        <begin position="620"/>
        <end position="632"/>
    </location>
</feature>
<keyword evidence="7 9" id="KW-0539">Nucleus</keyword>
<comment type="caution">
    <text evidence="8">Lacks conserved residue(s) required for the propagation of feature annotation.</text>
</comment>
<evidence type="ECO:0000259" key="11">
    <source>
        <dbReference type="PROSITE" id="PS50110"/>
    </source>
</evidence>
<feature type="compositionally biased region" description="Polar residues" evidence="10">
    <location>
        <begin position="472"/>
        <end position="482"/>
    </location>
</feature>
<feature type="compositionally biased region" description="Polar residues" evidence="10">
    <location>
        <begin position="435"/>
        <end position="449"/>
    </location>
</feature>
<keyword evidence="3" id="KW-0902">Two-component regulatory system</keyword>
<feature type="region of interest" description="Disordered" evidence="10">
    <location>
        <begin position="406"/>
        <end position="510"/>
    </location>
</feature>
<feature type="region of interest" description="Disordered" evidence="10">
    <location>
        <begin position="367"/>
        <end position="388"/>
    </location>
</feature>
<dbReference type="Gene3D" id="3.40.50.2300">
    <property type="match status" value="1"/>
</dbReference>
<dbReference type="Pfam" id="PF06203">
    <property type="entry name" value="CCT"/>
    <property type="match status" value="1"/>
</dbReference>
<feature type="compositionally biased region" description="Low complexity" evidence="10">
    <location>
        <begin position="483"/>
        <end position="498"/>
    </location>
</feature>
<proteinExistence type="inferred from homology"/>
<evidence type="ECO:0000313" key="13">
    <source>
        <dbReference type="EMBL" id="CAH9135924.1"/>
    </source>
</evidence>
<feature type="compositionally biased region" description="Low complexity" evidence="10">
    <location>
        <begin position="456"/>
        <end position="465"/>
    </location>
</feature>
<dbReference type="GO" id="GO:0010017">
    <property type="term" value="P:red or far-red light signaling pathway"/>
    <property type="evidence" value="ECO:0007669"/>
    <property type="project" value="UniProtKB-ARBA"/>
</dbReference>
<evidence type="ECO:0000256" key="2">
    <source>
        <dbReference type="ARBA" id="ARBA00010330"/>
    </source>
</evidence>
<evidence type="ECO:0000256" key="8">
    <source>
        <dbReference type="PROSITE-ProRule" id="PRU00169"/>
    </source>
</evidence>
<dbReference type="FunFam" id="3.40.50.2300:FF:000214">
    <property type="entry name" value="Two-component response regulator-like PRR37"/>
    <property type="match status" value="1"/>
</dbReference>
<comment type="caution">
    <text evidence="13">The sequence shown here is derived from an EMBL/GenBank/DDBJ whole genome shotgun (WGS) entry which is preliminary data.</text>
</comment>
<feature type="domain" description="Response regulatory" evidence="11">
    <location>
        <begin position="91"/>
        <end position="209"/>
    </location>
</feature>
<name>A0AAV0FK42_9ASTE</name>
<feature type="compositionally biased region" description="Polar residues" evidence="10">
    <location>
        <begin position="251"/>
        <end position="264"/>
    </location>
</feature>
<evidence type="ECO:0000259" key="12">
    <source>
        <dbReference type="PROSITE" id="PS51017"/>
    </source>
</evidence>
<dbReference type="Proteomes" id="UP001152523">
    <property type="component" value="Unassembled WGS sequence"/>
</dbReference>
<evidence type="ECO:0000256" key="6">
    <source>
        <dbReference type="ARBA" id="ARBA00023163"/>
    </source>
</evidence>
<feature type="region of interest" description="Disordered" evidence="10">
    <location>
        <begin position="660"/>
        <end position="707"/>
    </location>
</feature>
<dbReference type="InterPro" id="IPR045279">
    <property type="entry name" value="ARR-like"/>
</dbReference>
<feature type="compositionally biased region" description="Low complexity" evidence="10">
    <location>
        <begin position="686"/>
        <end position="707"/>
    </location>
</feature>
<dbReference type="PROSITE" id="PS51017">
    <property type="entry name" value="CCT"/>
    <property type="match status" value="1"/>
</dbReference>
<dbReference type="Pfam" id="PF00072">
    <property type="entry name" value="Response_reg"/>
    <property type="match status" value="1"/>
</dbReference>
<dbReference type="PROSITE" id="PS50110">
    <property type="entry name" value="RESPONSE_REGULATORY"/>
    <property type="match status" value="1"/>
</dbReference>
<dbReference type="PANTHER" id="PTHR43874:SF190">
    <property type="entry name" value="TWO-COMPONENT RESPONSE REGULATOR-LIKE PRR37 ISOFORM X1"/>
    <property type="match status" value="1"/>
</dbReference>
<evidence type="ECO:0000256" key="9">
    <source>
        <dbReference type="PROSITE-ProRule" id="PRU00357"/>
    </source>
</evidence>
<feature type="region of interest" description="Disordered" evidence="10">
    <location>
        <begin position="528"/>
        <end position="555"/>
    </location>
</feature>
<feature type="region of interest" description="Disordered" evidence="10">
    <location>
        <begin position="292"/>
        <end position="322"/>
    </location>
</feature>
<feature type="compositionally biased region" description="Basic residues" evidence="10">
    <location>
        <begin position="535"/>
        <end position="549"/>
    </location>
</feature>
<dbReference type="GO" id="GO:0007623">
    <property type="term" value="P:circadian rhythm"/>
    <property type="evidence" value="ECO:0007669"/>
    <property type="project" value="UniProtKB-ARBA"/>
</dbReference>
<dbReference type="GO" id="GO:0045892">
    <property type="term" value="P:negative regulation of DNA-templated transcription"/>
    <property type="evidence" value="ECO:0007669"/>
    <property type="project" value="UniProtKB-ARBA"/>
</dbReference>